<name>W8CBG1_CERCA</name>
<reference evidence="1" key="2">
    <citation type="journal article" date="2014" name="BMC Genomics">
        <title>A genomic perspective to assessing quality of mass-reared SIT flies used in Mediterranean fruit fly (Ceratitis capitata) eradication in California.</title>
        <authorList>
            <person name="Calla B."/>
            <person name="Hall B."/>
            <person name="Hou S."/>
            <person name="Geib S.M."/>
        </authorList>
    </citation>
    <scope>NUCLEOTIDE SEQUENCE</scope>
</reference>
<sequence length="124" mass="13747">MPLKVGSFIWLAGQQRIAIFIRQHNNGLWLGLAMSSRTYERPLTAAFTCKLMRSYTLKVVSVYLSVPITCSCASLVQFDVWLDVQATEFRTGMSHKLLIEPTPPPSLPSPLRVGLLLSSAATTH</sequence>
<reference evidence="1" key="1">
    <citation type="submission" date="2013-07" db="EMBL/GenBank/DDBJ databases">
        <authorList>
            <person name="Geib S."/>
        </authorList>
    </citation>
    <scope>NUCLEOTIDE SEQUENCE</scope>
</reference>
<protein>
    <submittedName>
        <fullName evidence="1">Uncharacterized protein</fullName>
    </submittedName>
</protein>
<dbReference type="EMBL" id="GAMC01000539">
    <property type="protein sequence ID" value="JAC06017.1"/>
    <property type="molecule type" value="mRNA"/>
</dbReference>
<organism evidence="1">
    <name type="scientific">Ceratitis capitata</name>
    <name type="common">Mediterranean fruit fly</name>
    <name type="synonym">Tephritis capitata</name>
    <dbReference type="NCBI Taxonomy" id="7213"/>
    <lineage>
        <taxon>Eukaryota</taxon>
        <taxon>Metazoa</taxon>
        <taxon>Ecdysozoa</taxon>
        <taxon>Arthropoda</taxon>
        <taxon>Hexapoda</taxon>
        <taxon>Insecta</taxon>
        <taxon>Pterygota</taxon>
        <taxon>Neoptera</taxon>
        <taxon>Endopterygota</taxon>
        <taxon>Diptera</taxon>
        <taxon>Brachycera</taxon>
        <taxon>Muscomorpha</taxon>
        <taxon>Tephritoidea</taxon>
        <taxon>Tephritidae</taxon>
        <taxon>Ceratitis</taxon>
        <taxon>Ceratitis</taxon>
    </lineage>
</organism>
<proteinExistence type="evidence at transcript level"/>
<evidence type="ECO:0000313" key="1">
    <source>
        <dbReference type="EMBL" id="JAC06017.1"/>
    </source>
</evidence>
<accession>W8CBG1</accession>
<dbReference type="AlphaFoldDB" id="W8CBG1"/>